<dbReference type="EMBL" id="FNGO01000013">
    <property type="protein sequence ID" value="SDL98835.1"/>
    <property type="molecule type" value="Genomic_DNA"/>
</dbReference>
<gene>
    <name evidence="2" type="ORF">SAMN04488692_11338</name>
</gene>
<dbReference type="OrthoDB" id="9773892at2"/>
<evidence type="ECO:0000313" key="2">
    <source>
        <dbReference type="EMBL" id="SDL98835.1"/>
    </source>
</evidence>
<comment type="cofactor">
    <cofactor evidence="1">
        <name>Zn(2+)</name>
        <dbReference type="ChEBI" id="CHEBI:29105"/>
    </cofactor>
</comment>
<dbReference type="InterPro" id="IPR002933">
    <property type="entry name" value="Peptidase_M20"/>
</dbReference>
<sequence>MQKGNAEKIFKELTARRCAPRREGELAQKIVSELNDLNLEVKTDGAGEKIGGTTDNLIIETDTRAPKDTLLVAHIDAVKSKKTEPIRSDGFIKNRAEGALGADDLVGVSVILALLRASGGHLPSDLGIIFTVAEEIGLLGASLLPGEYVKRYDHAIVMDGEAPAGTIFYEEPAAGFFAFTLTKRNGGEEMTARQKMLLRRIRHYWEKNDLCVVSHLISGPLPVWEFFQEEILIVGIRGEEISRINSLWQRRIKELQRHFGIKRSDFVSRVLHFCSGYNFESIPPWLSSLKSSLQSTGLDVEFQKSSHISEANKMSQFGLESVNLGMGYSHGHTSREKLDISSLKALEKALYFYTKGSE</sequence>
<organism evidence="2 3">
    <name type="scientific">Halarsenatibacter silvermanii</name>
    <dbReference type="NCBI Taxonomy" id="321763"/>
    <lineage>
        <taxon>Bacteria</taxon>
        <taxon>Bacillati</taxon>
        <taxon>Bacillota</taxon>
        <taxon>Clostridia</taxon>
        <taxon>Halanaerobiales</taxon>
        <taxon>Halarsenatibacteraceae</taxon>
        <taxon>Halarsenatibacter</taxon>
    </lineage>
</organism>
<dbReference type="GO" id="GO:0016787">
    <property type="term" value="F:hydrolase activity"/>
    <property type="evidence" value="ECO:0007669"/>
    <property type="project" value="InterPro"/>
</dbReference>
<dbReference type="Proteomes" id="UP000199476">
    <property type="component" value="Unassembled WGS sequence"/>
</dbReference>
<evidence type="ECO:0000313" key="3">
    <source>
        <dbReference type="Proteomes" id="UP000199476"/>
    </source>
</evidence>
<name>A0A1G9PL83_9FIRM</name>
<proteinExistence type="predicted"/>
<accession>A0A1G9PL83</accession>
<dbReference type="Pfam" id="PF01546">
    <property type="entry name" value="Peptidase_M20"/>
    <property type="match status" value="1"/>
</dbReference>
<dbReference type="AlphaFoldDB" id="A0A1G9PL83"/>
<dbReference type="SUPFAM" id="SSF53187">
    <property type="entry name" value="Zn-dependent exopeptidases"/>
    <property type="match status" value="1"/>
</dbReference>
<dbReference type="Gene3D" id="3.40.630.10">
    <property type="entry name" value="Zn peptidases"/>
    <property type="match status" value="2"/>
</dbReference>
<dbReference type="STRING" id="321763.SAMN04488692_11338"/>
<dbReference type="PANTHER" id="PTHR42994:SF2">
    <property type="entry name" value="PEPTIDASE"/>
    <property type="match status" value="1"/>
</dbReference>
<reference evidence="2 3" key="1">
    <citation type="submission" date="2016-10" db="EMBL/GenBank/DDBJ databases">
        <authorList>
            <person name="de Groot N.N."/>
        </authorList>
    </citation>
    <scope>NUCLEOTIDE SEQUENCE [LARGE SCALE GENOMIC DNA]</scope>
    <source>
        <strain evidence="2 3">SLAS-1</strain>
    </source>
</reference>
<evidence type="ECO:0000256" key="1">
    <source>
        <dbReference type="ARBA" id="ARBA00001947"/>
    </source>
</evidence>
<dbReference type="RefSeq" id="WP_089760515.1">
    <property type="nucleotide sequence ID" value="NZ_FNGO01000013.1"/>
</dbReference>
<protein>
    <submittedName>
        <fullName evidence="2">Acetylornithine deacetylase/Succinyl-diaminopimelate desuccinylase</fullName>
    </submittedName>
</protein>
<dbReference type="PANTHER" id="PTHR42994">
    <property type="entry name" value="PEPTIDASE T"/>
    <property type="match status" value="1"/>
</dbReference>
<keyword evidence="3" id="KW-1185">Reference proteome</keyword>